<proteinExistence type="predicted"/>
<organism evidence="1 2">
    <name type="scientific">Candidatus Danuiimicrobium aquiferis</name>
    <dbReference type="NCBI Taxonomy" id="1801832"/>
    <lineage>
        <taxon>Bacteria</taxon>
        <taxon>Pseudomonadati</taxon>
        <taxon>Candidatus Omnitrophota</taxon>
        <taxon>Candidatus Danuiimicrobium</taxon>
    </lineage>
</organism>
<sequence>MISFALVSCSEQKPGESNKLIEKEASRQPDNSKEKINPAIYQLMMNELMSTLKNWNDILPAYKLKAVQTTIELFKIREKAILRKPAEFYVDGVSQLLKQTPGFSQGLPTAIKILAVMEYDFDNGEDKDVLAKNVLGQEVYANLQNTKKPAEGGIPENNPIVQ</sequence>
<reference evidence="1 2" key="1">
    <citation type="journal article" date="2016" name="Nat. Commun.">
        <title>Thousands of microbial genomes shed light on interconnected biogeochemical processes in an aquifer system.</title>
        <authorList>
            <person name="Anantharaman K."/>
            <person name="Brown C.T."/>
            <person name="Hug L.A."/>
            <person name="Sharon I."/>
            <person name="Castelle C.J."/>
            <person name="Probst A.J."/>
            <person name="Thomas B.C."/>
            <person name="Singh A."/>
            <person name="Wilkins M.J."/>
            <person name="Karaoz U."/>
            <person name="Brodie E.L."/>
            <person name="Williams K.H."/>
            <person name="Hubbard S.S."/>
            <person name="Banfield J.F."/>
        </authorList>
    </citation>
    <scope>NUCLEOTIDE SEQUENCE [LARGE SCALE GENOMIC DNA]</scope>
</reference>
<dbReference type="EMBL" id="MHFR01000042">
    <property type="protein sequence ID" value="OGW97451.1"/>
    <property type="molecule type" value="Genomic_DNA"/>
</dbReference>
<evidence type="ECO:0000313" key="2">
    <source>
        <dbReference type="Proteomes" id="UP000178187"/>
    </source>
</evidence>
<dbReference type="Proteomes" id="UP000178187">
    <property type="component" value="Unassembled WGS sequence"/>
</dbReference>
<dbReference type="AlphaFoldDB" id="A0A1G1KX39"/>
<comment type="caution">
    <text evidence="1">The sequence shown here is derived from an EMBL/GenBank/DDBJ whole genome shotgun (WGS) entry which is preliminary data.</text>
</comment>
<gene>
    <name evidence="1" type="ORF">A3G33_09690</name>
</gene>
<protein>
    <submittedName>
        <fullName evidence="1">Uncharacterized protein</fullName>
    </submittedName>
</protein>
<accession>A0A1G1KX39</accession>
<name>A0A1G1KX39_9BACT</name>
<evidence type="ECO:0000313" key="1">
    <source>
        <dbReference type="EMBL" id="OGW97451.1"/>
    </source>
</evidence>